<proteinExistence type="predicted"/>
<gene>
    <name evidence="1" type="ORF">SAMN05421852_11863</name>
</gene>
<name>A0A1I3TQ55_9BACL</name>
<reference evidence="1 2" key="1">
    <citation type="submission" date="2016-10" db="EMBL/GenBank/DDBJ databases">
        <authorList>
            <person name="de Groot N.N."/>
        </authorList>
    </citation>
    <scope>NUCLEOTIDE SEQUENCE [LARGE SCALE GENOMIC DNA]</scope>
    <source>
        <strain evidence="1 2">DSM 44778</strain>
    </source>
</reference>
<accession>A0A1I3TQ55</accession>
<protein>
    <submittedName>
        <fullName evidence="1">Uncharacterized protein</fullName>
    </submittedName>
</protein>
<dbReference type="EMBL" id="FORR01000018">
    <property type="protein sequence ID" value="SFJ71776.1"/>
    <property type="molecule type" value="Genomic_DNA"/>
</dbReference>
<evidence type="ECO:0000313" key="2">
    <source>
        <dbReference type="Proteomes" id="UP000199545"/>
    </source>
</evidence>
<dbReference type="Proteomes" id="UP000199545">
    <property type="component" value="Unassembled WGS sequence"/>
</dbReference>
<organism evidence="1 2">
    <name type="scientific">Thermoflavimicrobium dichotomicum</name>
    <dbReference type="NCBI Taxonomy" id="46223"/>
    <lineage>
        <taxon>Bacteria</taxon>
        <taxon>Bacillati</taxon>
        <taxon>Bacillota</taxon>
        <taxon>Bacilli</taxon>
        <taxon>Bacillales</taxon>
        <taxon>Thermoactinomycetaceae</taxon>
        <taxon>Thermoflavimicrobium</taxon>
    </lineage>
</organism>
<sequence>MESIIFSEYSLYIYKILNYYEFEVIFLLRRSMKFRLLKKKGLNMDTFLLRFELGFFP</sequence>
<dbReference type="STRING" id="46223.SAMN05421852_11863"/>
<dbReference type="AlphaFoldDB" id="A0A1I3TQ55"/>
<evidence type="ECO:0000313" key="1">
    <source>
        <dbReference type="EMBL" id="SFJ71776.1"/>
    </source>
</evidence>
<keyword evidence="2" id="KW-1185">Reference proteome</keyword>